<comment type="caution">
    <text evidence="1">The sequence shown here is derived from an EMBL/GenBank/DDBJ whole genome shotgun (WGS) entry which is preliminary data.</text>
</comment>
<accession>A0A3A8F0F9</accession>
<keyword evidence="2" id="KW-1185">Reference proteome</keyword>
<dbReference type="EMBL" id="RAXT01000002">
    <property type="protein sequence ID" value="RKG40487.1"/>
    <property type="molecule type" value="Genomic_DNA"/>
</dbReference>
<dbReference type="Proteomes" id="UP000280405">
    <property type="component" value="Unassembled WGS sequence"/>
</dbReference>
<dbReference type="AlphaFoldDB" id="A0A3A8F0F9"/>
<dbReference type="Gene3D" id="1.10.260.40">
    <property type="entry name" value="lambda repressor-like DNA-binding domains"/>
    <property type="match status" value="1"/>
</dbReference>
<dbReference type="OrthoDB" id="6693943at2"/>
<dbReference type="InterPro" id="IPR010982">
    <property type="entry name" value="Lambda_DNA-bd_dom_sf"/>
</dbReference>
<proteinExistence type="predicted"/>
<organism evidence="1 2">
    <name type="scientific">Acinetobacter rongchengensis</name>
    <dbReference type="NCBI Taxonomy" id="2419601"/>
    <lineage>
        <taxon>Bacteria</taxon>
        <taxon>Pseudomonadati</taxon>
        <taxon>Pseudomonadota</taxon>
        <taxon>Gammaproteobacteria</taxon>
        <taxon>Moraxellales</taxon>
        <taxon>Moraxellaceae</taxon>
        <taxon>Acinetobacter</taxon>
    </lineage>
</organism>
<evidence type="ECO:0000313" key="2">
    <source>
        <dbReference type="Proteomes" id="UP000280405"/>
    </source>
</evidence>
<dbReference type="SUPFAM" id="SSF47413">
    <property type="entry name" value="lambda repressor-like DNA-binding domains"/>
    <property type="match status" value="1"/>
</dbReference>
<reference evidence="1 2" key="1">
    <citation type="submission" date="2018-09" db="EMBL/GenBank/DDBJ databases">
        <title>The draft genome of Acinetobacter spp. strains.</title>
        <authorList>
            <person name="Qin J."/>
            <person name="Feng Y."/>
            <person name="Zong Z."/>
        </authorList>
    </citation>
    <scope>NUCLEOTIDE SEQUENCE [LARGE SCALE GENOMIC DNA]</scope>
    <source>
        <strain evidence="1 2">WCHAc060115</strain>
    </source>
</reference>
<evidence type="ECO:0000313" key="1">
    <source>
        <dbReference type="EMBL" id="RKG40487.1"/>
    </source>
</evidence>
<protein>
    <submittedName>
        <fullName evidence="1">Transcriptional regulator</fullName>
    </submittedName>
</protein>
<dbReference type="RefSeq" id="WP_120382721.1">
    <property type="nucleotide sequence ID" value="NZ_RAXT01000002.1"/>
</dbReference>
<name>A0A3A8F0F9_9GAMM</name>
<dbReference type="GO" id="GO:0003677">
    <property type="term" value="F:DNA binding"/>
    <property type="evidence" value="ECO:0007669"/>
    <property type="project" value="InterPro"/>
</dbReference>
<sequence length="141" mass="15873">MAEKDDDLFIEGAKRLKQLIQDKNIKASDIVSVLEASKGTMGKWLQNSTPSSAQSLIELARLVGMTERWNAESKQQDKQDRADLVSKAYIASEVDLSQATIEQLMEEIKQRYRALNLKAEIKISVQPMEGGFVTRDDEAEK</sequence>
<gene>
    <name evidence="1" type="ORF">D7V20_02280</name>
</gene>